<feature type="chain" id="PRO_5020041303" evidence="2">
    <location>
        <begin position="20"/>
        <end position="95"/>
    </location>
</feature>
<evidence type="ECO:0000313" key="3">
    <source>
        <dbReference type="EMBL" id="MOY34767.1"/>
    </source>
</evidence>
<proteinExistence type="predicted"/>
<keyword evidence="2" id="KW-0732">Signal</keyword>
<dbReference type="AlphaFoldDB" id="A0A4D5REG9"/>
<evidence type="ECO:0000256" key="2">
    <source>
        <dbReference type="SAM" id="SignalP"/>
    </source>
</evidence>
<feature type="signal peptide" evidence="2">
    <location>
        <begin position="1"/>
        <end position="19"/>
    </location>
</feature>
<accession>A0A4D5REG9</accession>
<name>A0A4D5REG9_IXOSC</name>
<feature type="compositionally biased region" description="Polar residues" evidence="1">
    <location>
        <begin position="68"/>
        <end position="79"/>
    </location>
</feature>
<protein>
    <submittedName>
        <fullName evidence="3">Putative secreted protein</fullName>
    </submittedName>
</protein>
<reference evidence="3" key="1">
    <citation type="submission" date="2019-04" db="EMBL/GenBank/DDBJ databases">
        <title>An insight into the mialome of Ixodes scapularis.</title>
        <authorList>
            <person name="Ribeiro J.M."/>
            <person name="Mather T.N."/>
            <person name="Karim S."/>
        </authorList>
    </citation>
    <scope>NUCLEOTIDE SEQUENCE</scope>
</reference>
<feature type="compositionally biased region" description="Basic and acidic residues" evidence="1">
    <location>
        <begin position="81"/>
        <end position="95"/>
    </location>
</feature>
<feature type="region of interest" description="Disordered" evidence="1">
    <location>
        <begin position="24"/>
        <end position="95"/>
    </location>
</feature>
<evidence type="ECO:0000256" key="1">
    <source>
        <dbReference type="SAM" id="MobiDB-lite"/>
    </source>
</evidence>
<dbReference type="EMBL" id="GHJT01000796">
    <property type="protein sequence ID" value="MOY34767.1"/>
    <property type="molecule type" value="Transcribed_RNA"/>
</dbReference>
<organism evidence="3">
    <name type="scientific">Ixodes scapularis</name>
    <name type="common">Black-legged tick</name>
    <name type="synonym">Deer tick</name>
    <dbReference type="NCBI Taxonomy" id="6945"/>
    <lineage>
        <taxon>Eukaryota</taxon>
        <taxon>Metazoa</taxon>
        <taxon>Ecdysozoa</taxon>
        <taxon>Arthropoda</taxon>
        <taxon>Chelicerata</taxon>
        <taxon>Arachnida</taxon>
        <taxon>Acari</taxon>
        <taxon>Parasitiformes</taxon>
        <taxon>Ixodida</taxon>
        <taxon>Ixodoidea</taxon>
        <taxon>Ixodidae</taxon>
        <taxon>Ixodinae</taxon>
        <taxon>Ixodes</taxon>
    </lineage>
</organism>
<sequence length="95" mass="10567">MCVQSTFLLSSCLFQVVCDLALPGAGVPGRPARTRRRAPQGPRRPQPHRRGAAGARRVRCQEQPPGTPQVSGTHRTPNCQPHRDPRRPRSDGWLR</sequence>